<accession>A0A0M8MZ28</accession>
<keyword evidence="2" id="KW-1185">Reference proteome</keyword>
<protein>
    <submittedName>
        <fullName evidence="1">Uncharacterized protein</fullName>
    </submittedName>
</protein>
<sequence>MSTMYRFMIPPAHLQGLWVGSYFAGLLVNDPSKAVGDSKAVKALQYETVAHSRFCRWRYPTNHRFPAFIFDAVSYWDMLMRDIGLIARRKRSGGLLSEITSPYGTWDYSSVNDEWEERYRKEEVDG</sequence>
<organism evidence="1 2">
    <name type="scientific">Escovopsis weberi</name>
    <dbReference type="NCBI Taxonomy" id="150374"/>
    <lineage>
        <taxon>Eukaryota</taxon>
        <taxon>Fungi</taxon>
        <taxon>Dikarya</taxon>
        <taxon>Ascomycota</taxon>
        <taxon>Pezizomycotina</taxon>
        <taxon>Sordariomycetes</taxon>
        <taxon>Hypocreomycetidae</taxon>
        <taxon>Hypocreales</taxon>
        <taxon>Hypocreaceae</taxon>
        <taxon>Escovopsis</taxon>
    </lineage>
</organism>
<gene>
    <name evidence="1" type="ORF">ESCO_002254</name>
</gene>
<dbReference type="Proteomes" id="UP000053831">
    <property type="component" value="Unassembled WGS sequence"/>
</dbReference>
<evidence type="ECO:0000313" key="1">
    <source>
        <dbReference type="EMBL" id="KOS21708.1"/>
    </source>
</evidence>
<comment type="caution">
    <text evidence="1">The sequence shown here is derived from an EMBL/GenBank/DDBJ whole genome shotgun (WGS) entry which is preliminary data.</text>
</comment>
<proteinExistence type="predicted"/>
<dbReference type="STRING" id="150374.A0A0M8MZ28"/>
<dbReference type="EMBL" id="LGSR01000006">
    <property type="protein sequence ID" value="KOS21708.1"/>
    <property type="molecule type" value="Genomic_DNA"/>
</dbReference>
<evidence type="ECO:0000313" key="2">
    <source>
        <dbReference type="Proteomes" id="UP000053831"/>
    </source>
</evidence>
<dbReference type="AlphaFoldDB" id="A0A0M8MZ28"/>
<reference evidence="1 2" key="1">
    <citation type="submission" date="2015-07" db="EMBL/GenBank/DDBJ databases">
        <title>The genome of the fungus Escovopsis weberi, a specialized disease agent of ant agriculture.</title>
        <authorList>
            <person name="de Man T.J."/>
            <person name="Stajich J.E."/>
            <person name="Kubicek C.P."/>
            <person name="Chenthamara K."/>
            <person name="Atanasova L."/>
            <person name="Druzhinina I.S."/>
            <person name="Birnbaum S."/>
            <person name="Barribeau S.M."/>
            <person name="Teiling C."/>
            <person name="Suen G."/>
            <person name="Currie C."/>
            <person name="Gerardo N.M."/>
        </authorList>
    </citation>
    <scope>NUCLEOTIDE SEQUENCE [LARGE SCALE GENOMIC DNA]</scope>
</reference>
<dbReference type="OrthoDB" id="2915840at2759"/>
<name>A0A0M8MZ28_ESCWE</name>